<evidence type="ECO:0000256" key="2">
    <source>
        <dbReference type="SAM" id="SignalP"/>
    </source>
</evidence>
<dbReference type="EMBL" id="CCYA01000252">
    <property type="protein sequence ID" value="CEH15116.1"/>
    <property type="molecule type" value="Genomic_DNA"/>
</dbReference>
<feature type="region of interest" description="Disordered" evidence="1">
    <location>
        <begin position="331"/>
        <end position="354"/>
    </location>
</feature>
<feature type="signal peptide" evidence="2">
    <location>
        <begin position="1"/>
        <end position="25"/>
    </location>
</feature>
<feature type="compositionally biased region" description="Acidic residues" evidence="1">
    <location>
        <begin position="579"/>
        <end position="588"/>
    </location>
</feature>
<reference evidence="3 4" key="1">
    <citation type="submission" date="2014-09" db="EMBL/GenBank/DDBJ databases">
        <authorList>
            <person name="Magalhaes I.L.F."/>
            <person name="Oliveira U."/>
            <person name="Santos F.R."/>
            <person name="Vidigal T.H.D.A."/>
            <person name="Brescovit A.D."/>
            <person name="Santos A.J."/>
        </authorList>
    </citation>
    <scope>NUCLEOTIDE SEQUENCE [LARGE SCALE GENOMIC DNA]</scope>
</reference>
<feature type="compositionally biased region" description="Low complexity" evidence="1">
    <location>
        <begin position="597"/>
        <end position="618"/>
    </location>
</feature>
<feature type="compositionally biased region" description="Low complexity" evidence="1">
    <location>
        <begin position="499"/>
        <end position="534"/>
    </location>
</feature>
<feature type="compositionally biased region" description="Low complexity" evidence="1">
    <location>
        <begin position="27"/>
        <end position="45"/>
    </location>
</feature>
<sequence length="725" mass="75377">MVLINQPLLIAGSVALATLTSVVEAAPAGSAPQARAPQASPFASRNARMERVVLRSTSPPLPEKVKSPDSQAEKRQATKPRLFIRANGRVEKRASAGSKRSPGHEHTHIHEHIHEHGHGHHHGHRHDRDADEKAHHSKHWAIHHGLARREAEDDLFARNGPLLQVGGYRHGQMHEHDGDLIRVLIGRDGEVALPSSSADGLQARHSEHYYDHHGYDHDHRHYHGHSQAPPQEDVAERGLVGDLVKPLLAPLNAIPGFVTISDLLFGNDGVLKKLGGLVLHAEPAAANSAQRMVQDGKANSLYNYSLMASKNERTQVWLMAADVNSTASTPAANATVSARDAPGSQPATKPSGFENDTTVVRVALPIVDDQGEPVLYCATFAKKPPSSLELTPCGEDPSEKNPAASQSDSSQRFSYTASTGALTPIYAATPNNVTESMSTSAAPLSTSSSSTESASIVSSSASVASSSAAPAPTASAAKRSPSSFFRVLAAERDNDEAPIATSATNASAPATPAASSTDSSSVPPAMPTSTTAPTNGTKPSNGPAKVSLTFVPAGAEAKELAAKPTNKSPVAQDGSADVTDADDADDLPEGVTDAQQDDLPAASTPTDTDADSVADAATGNDRAANMGESPDSDIDSDVDGNPDAVDSATAQSDPASVVDGEDATSTDAASAVGNDVAASTSDATQRLVLATPSDDDDTPSSSSSAKGTKDTCPCFAERRRESLLR</sequence>
<dbReference type="Proteomes" id="UP000054845">
    <property type="component" value="Unassembled WGS sequence"/>
</dbReference>
<evidence type="ECO:0000313" key="3">
    <source>
        <dbReference type="EMBL" id="CEH15116.1"/>
    </source>
</evidence>
<feature type="region of interest" description="Disordered" evidence="1">
    <location>
        <begin position="211"/>
        <end position="231"/>
    </location>
</feature>
<dbReference type="OrthoDB" id="3366899at2759"/>
<feature type="compositionally biased region" description="Polar residues" evidence="1">
    <location>
        <begin position="403"/>
        <end position="414"/>
    </location>
</feature>
<organism evidence="3 4">
    <name type="scientific">Ceraceosorus bombacis</name>
    <dbReference type="NCBI Taxonomy" id="401625"/>
    <lineage>
        <taxon>Eukaryota</taxon>
        <taxon>Fungi</taxon>
        <taxon>Dikarya</taxon>
        <taxon>Basidiomycota</taxon>
        <taxon>Ustilaginomycotina</taxon>
        <taxon>Exobasidiomycetes</taxon>
        <taxon>Ceraceosorales</taxon>
        <taxon>Ceraceosoraceae</taxon>
        <taxon>Ceraceosorus</taxon>
    </lineage>
</organism>
<feature type="compositionally biased region" description="Basic and acidic residues" evidence="1">
    <location>
        <begin position="716"/>
        <end position="725"/>
    </location>
</feature>
<feature type="chain" id="PRO_5006059486" evidence="2">
    <location>
        <begin position="26"/>
        <end position="725"/>
    </location>
</feature>
<feature type="compositionally biased region" description="Basic and acidic residues" evidence="1">
    <location>
        <begin position="63"/>
        <end position="76"/>
    </location>
</feature>
<keyword evidence="4" id="KW-1185">Reference proteome</keyword>
<keyword evidence="2" id="KW-0732">Signal</keyword>
<feature type="compositionally biased region" description="Basic and acidic residues" evidence="1">
    <location>
        <begin position="102"/>
        <end position="116"/>
    </location>
</feature>
<protein>
    <submittedName>
        <fullName evidence="3">Uncharacterized protein</fullName>
    </submittedName>
</protein>
<evidence type="ECO:0000313" key="4">
    <source>
        <dbReference type="Proteomes" id="UP000054845"/>
    </source>
</evidence>
<feature type="region of interest" description="Disordered" evidence="1">
    <location>
        <begin position="388"/>
        <end position="414"/>
    </location>
</feature>
<dbReference type="AlphaFoldDB" id="A0A0P1BGR7"/>
<dbReference type="STRING" id="401625.A0A0P1BGR7"/>
<accession>A0A0P1BGR7</accession>
<feature type="region of interest" description="Disordered" evidence="1">
    <location>
        <begin position="499"/>
        <end position="725"/>
    </location>
</feature>
<feature type="region of interest" description="Disordered" evidence="1">
    <location>
        <begin position="27"/>
        <end position="140"/>
    </location>
</feature>
<proteinExistence type="predicted"/>
<evidence type="ECO:0000256" key="1">
    <source>
        <dbReference type="SAM" id="MobiDB-lite"/>
    </source>
</evidence>
<name>A0A0P1BGR7_9BASI</name>
<feature type="compositionally biased region" description="Acidic residues" evidence="1">
    <location>
        <begin position="630"/>
        <end position="640"/>
    </location>
</feature>